<evidence type="ECO:0000313" key="2">
    <source>
        <dbReference type="EMBL" id="CAL1352508.1"/>
    </source>
</evidence>
<proteinExistence type="predicted"/>
<feature type="transmembrane region" description="Helical" evidence="1">
    <location>
        <begin position="15"/>
        <end position="38"/>
    </location>
</feature>
<keyword evidence="1" id="KW-0472">Membrane</keyword>
<dbReference type="Proteomes" id="UP001497516">
    <property type="component" value="Chromosome 1"/>
</dbReference>
<protein>
    <submittedName>
        <fullName evidence="2">Uncharacterized protein</fullName>
    </submittedName>
</protein>
<accession>A0AAV2C996</accession>
<reference evidence="2 3" key="1">
    <citation type="submission" date="2024-04" db="EMBL/GenBank/DDBJ databases">
        <authorList>
            <person name="Fracassetti M."/>
        </authorList>
    </citation>
    <scope>NUCLEOTIDE SEQUENCE [LARGE SCALE GENOMIC DNA]</scope>
</reference>
<keyword evidence="1" id="KW-0812">Transmembrane</keyword>
<keyword evidence="3" id="KW-1185">Reference proteome</keyword>
<keyword evidence="1" id="KW-1133">Transmembrane helix</keyword>
<evidence type="ECO:0000313" key="3">
    <source>
        <dbReference type="Proteomes" id="UP001497516"/>
    </source>
</evidence>
<sequence length="115" mass="12576">MTTTCVVGLKKTNKWVSAALLCIGTFSNWFSFASISIFSGRFSFGAATVLQLNIRACPFCKLVGCSLCTFFSSFVDSLCRSCKKDIKLIEGAVDMDYVTDSTNCFSHILQYDGCA</sequence>
<dbReference type="AlphaFoldDB" id="A0AAV2C996"/>
<dbReference type="EMBL" id="OZ034813">
    <property type="protein sequence ID" value="CAL1352508.1"/>
    <property type="molecule type" value="Genomic_DNA"/>
</dbReference>
<organism evidence="2 3">
    <name type="scientific">Linum trigynum</name>
    <dbReference type="NCBI Taxonomy" id="586398"/>
    <lineage>
        <taxon>Eukaryota</taxon>
        <taxon>Viridiplantae</taxon>
        <taxon>Streptophyta</taxon>
        <taxon>Embryophyta</taxon>
        <taxon>Tracheophyta</taxon>
        <taxon>Spermatophyta</taxon>
        <taxon>Magnoliopsida</taxon>
        <taxon>eudicotyledons</taxon>
        <taxon>Gunneridae</taxon>
        <taxon>Pentapetalae</taxon>
        <taxon>rosids</taxon>
        <taxon>fabids</taxon>
        <taxon>Malpighiales</taxon>
        <taxon>Linaceae</taxon>
        <taxon>Linum</taxon>
    </lineage>
</organism>
<name>A0AAV2C996_9ROSI</name>
<gene>
    <name evidence="2" type="ORF">LTRI10_LOCUS474</name>
</gene>
<evidence type="ECO:0000256" key="1">
    <source>
        <dbReference type="SAM" id="Phobius"/>
    </source>
</evidence>